<sequence>MEDVLYAHRRCDLYDEGLIAKVLNQLRPDNFIYFVISKQFDGNGARFRFSHWEVLIERNGMKLNTRDTISRRLVDAFSSCLIFLVSEVNVFFFSYFYFVFKYSSIFPLDVLFFQRRGTFDD</sequence>
<keyword evidence="1" id="KW-1133">Transmembrane helix</keyword>
<protein>
    <submittedName>
        <fullName evidence="3">Uncharacterized protein</fullName>
    </submittedName>
</protein>
<dbReference type="GO" id="GO:0046872">
    <property type="term" value="F:metal ion binding"/>
    <property type="evidence" value="ECO:0007669"/>
    <property type="project" value="InterPro"/>
</dbReference>
<dbReference type="WBParaSite" id="ALUE_0000189701-mRNA-1">
    <property type="protein sequence ID" value="ALUE_0000189701-mRNA-1"/>
    <property type="gene ID" value="ALUE_0000189701"/>
</dbReference>
<name>A0A0M3HK52_ASCLU</name>
<dbReference type="Proteomes" id="UP000036681">
    <property type="component" value="Unplaced"/>
</dbReference>
<keyword evidence="1" id="KW-0472">Membrane</keyword>
<evidence type="ECO:0000313" key="3">
    <source>
        <dbReference type="WBParaSite" id="ALUE_0000189701-mRNA-1"/>
    </source>
</evidence>
<evidence type="ECO:0000313" key="2">
    <source>
        <dbReference type="Proteomes" id="UP000036681"/>
    </source>
</evidence>
<dbReference type="Gene3D" id="3.30.830.10">
    <property type="entry name" value="Metalloenzyme, LuxS/M16 peptidase-like"/>
    <property type="match status" value="1"/>
</dbReference>
<accession>A0A0M3HK52</accession>
<proteinExistence type="predicted"/>
<keyword evidence="1" id="KW-0812">Transmembrane</keyword>
<evidence type="ECO:0000256" key="1">
    <source>
        <dbReference type="SAM" id="Phobius"/>
    </source>
</evidence>
<organism evidence="2 3">
    <name type="scientific">Ascaris lumbricoides</name>
    <name type="common">Giant roundworm</name>
    <dbReference type="NCBI Taxonomy" id="6252"/>
    <lineage>
        <taxon>Eukaryota</taxon>
        <taxon>Metazoa</taxon>
        <taxon>Ecdysozoa</taxon>
        <taxon>Nematoda</taxon>
        <taxon>Chromadorea</taxon>
        <taxon>Rhabditida</taxon>
        <taxon>Spirurina</taxon>
        <taxon>Ascaridomorpha</taxon>
        <taxon>Ascaridoidea</taxon>
        <taxon>Ascarididae</taxon>
        <taxon>Ascaris</taxon>
    </lineage>
</organism>
<dbReference type="AlphaFoldDB" id="A0A0M3HK52"/>
<feature type="transmembrane region" description="Helical" evidence="1">
    <location>
        <begin position="76"/>
        <end position="98"/>
    </location>
</feature>
<dbReference type="SUPFAM" id="SSF63411">
    <property type="entry name" value="LuxS/MPP-like metallohydrolase"/>
    <property type="match status" value="1"/>
</dbReference>
<dbReference type="InterPro" id="IPR011249">
    <property type="entry name" value="Metalloenz_LuxS/M16"/>
</dbReference>
<reference evidence="3" key="1">
    <citation type="submission" date="2017-02" db="UniProtKB">
        <authorList>
            <consortium name="WormBaseParasite"/>
        </authorList>
    </citation>
    <scope>IDENTIFICATION</scope>
</reference>
<keyword evidence="2" id="KW-1185">Reference proteome</keyword>